<organism evidence="2 3">
    <name type="scientific">Coregonus suidteri</name>
    <dbReference type="NCBI Taxonomy" id="861788"/>
    <lineage>
        <taxon>Eukaryota</taxon>
        <taxon>Metazoa</taxon>
        <taxon>Chordata</taxon>
        <taxon>Craniata</taxon>
        <taxon>Vertebrata</taxon>
        <taxon>Euteleostomi</taxon>
        <taxon>Actinopterygii</taxon>
        <taxon>Neopterygii</taxon>
        <taxon>Teleostei</taxon>
        <taxon>Protacanthopterygii</taxon>
        <taxon>Salmoniformes</taxon>
        <taxon>Salmonidae</taxon>
        <taxon>Coregoninae</taxon>
        <taxon>Coregonus</taxon>
    </lineage>
</organism>
<feature type="region of interest" description="Disordered" evidence="1">
    <location>
        <begin position="124"/>
        <end position="149"/>
    </location>
</feature>
<evidence type="ECO:0000313" key="2">
    <source>
        <dbReference type="EMBL" id="KAK6319207.1"/>
    </source>
</evidence>
<gene>
    <name evidence="2" type="ORF">J4Q44_G00104180</name>
</gene>
<proteinExistence type="predicted"/>
<comment type="caution">
    <text evidence="2">The sequence shown here is derived from an EMBL/GenBank/DDBJ whole genome shotgun (WGS) entry which is preliminary data.</text>
</comment>
<protein>
    <submittedName>
        <fullName evidence="2">Uncharacterized protein</fullName>
    </submittedName>
</protein>
<accession>A0AAN8RA10</accession>
<evidence type="ECO:0000313" key="3">
    <source>
        <dbReference type="Proteomes" id="UP001356427"/>
    </source>
</evidence>
<name>A0AAN8RA10_9TELE</name>
<dbReference type="EMBL" id="JAGTTL010000008">
    <property type="protein sequence ID" value="KAK6319207.1"/>
    <property type="molecule type" value="Genomic_DNA"/>
</dbReference>
<dbReference type="AlphaFoldDB" id="A0AAN8RA10"/>
<keyword evidence="3" id="KW-1185">Reference proteome</keyword>
<dbReference type="Proteomes" id="UP001356427">
    <property type="component" value="Unassembled WGS sequence"/>
</dbReference>
<sequence>MPRQGHQEAVSVCGGKKGKLRLDAHHSLCSVQSPFSHHDGADTRWRSLKEVSDHITSTRARHRKPLLFMCSWESFVQSSGGSTLPDCTLHHNGVEDRATTIALHRGTAVVAQAKDSRIRPEPTDEMVVRKPRTSGRSGIKSTLDQAFPV</sequence>
<evidence type="ECO:0000256" key="1">
    <source>
        <dbReference type="SAM" id="MobiDB-lite"/>
    </source>
</evidence>
<reference evidence="2 3" key="1">
    <citation type="submission" date="2021-04" db="EMBL/GenBank/DDBJ databases">
        <authorList>
            <person name="De Guttry C."/>
            <person name="Zahm M."/>
            <person name="Klopp C."/>
            <person name="Cabau C."/>
            <person name="Louis A."/>
            <person name="Berthelot C."/>
            <person name="Parey E."/>
            <person name="Roest Crollius H."/>
            <person name="Montfort J."/>
            <person name="Robinson-Rechavi M."/>
            <person name="Bucao C."/>
            <person name="Bouchez O."/>
            <person name="Gislard M."/>
            <person name="Lluch J."/>
            <person name="Milhes M."/>
            <person name="Lampietro C."/>
            <person name="Lopez Roques C."/>
            <person name="Donnadieu C."/>
            <person name="Braasch I."/>
            <person name="Desvignes T."/>
            <person name="Postlethwait J."/>
            <person name="Bobe J."/>
            <person name="Wedekind C."/>
            <person name="Guiguen Y."/>
        </authorList>
    </citation>
    <scope>NUCLEOTIDE SEQUENCE [LARGE SCALE GENOMIC DNA]</scope>
    <source>
        <strain evidence="2">Cs_M1</strain>
        <tissue evidence="2">Blood</tissue>
    </source>
</reference>
<feature type="compositionally biased region" description="Polar residues" evidence="1">
    <location>
        <begin position="134"/>
        <end position="149"/>
    </location>
</feature>